<dbReference type="Proteomes" id="UP000026915">
    <property type="component" value="Chromosome 4"/>
</dbReference>
<evidence type="ECO:0000313" key="9">
    <source>
        <dbReference type="Proteomes" id="UP000026915"/>
    </source>
</evidence>
<dbReference type="GO" id="GO:0040008">
    <property type="term" value="P:regulation of growth"/>
    <property type="evidence" value="ECO:0007669"/>
    <property type="project" value="UniProtKB-ARBA"/>
</dbReference>
<keyword evidence="6" id="KW-1015">Disulfide bond</keyword>
<dbReference type="EMBL" id="CM001882">
    <property type="protein sequence ID" value="EOY03756.1"/>
    <property type="molecule type" value="Genomic_DNA"/>
</dbReference>
<feature type="chain" id="PRO_5001596934" evidence="7">
    <location>
        <begin position="25"/>
        <end position="111"/>
    </location>
</feature>
<name>A0A061EFT7_THECC</name>
<organism evidence="8 9">
    <name type="scientific">Theobroma cacao</name>
    <name type="common">Cacao</name>
    <name type="synonym">Cocoa</name>
    <dbReference type="NCBI Taxonomy" id="3641"/>
    <lineage>
        <taxon>Eukaryota</taxon>
        <taxon>Viridiplantae</taxon>
        <taxon>Streptophyta</taxon>
        <taxon>Embryophyta</taxon>
        <taxon>Tracheophyta</taxon>
        <taxon>Spermatophyta</taxon>
        <taxon>Magnoliopsida</taxon>
        <taxon>eudicotyledons</taxon>
        <taxon>Gunneridae</taxon>
        <taxon>Pentapetalae</taxon>
        <taxon>rosids</taxon>
        <taxon>malvids</taxon>
        <taxon>Malvales</taxon>
        <taxon>Malvaceae</taxon>
        <taxon>Byttnerioideae</taxon>
        <taxon>Theobroma</taxon>
    </lineage>
</organism>
<dbReference type="Pfam" id="PF05498">
    <property type="entry name" value="RALF"/>
    <property type="match status" value="1"/>
</dbReference>
<dbReference type="AlphaFoldDB" id="A0A061EFT7"/>
<evidence type="ECO:0000256" key="6">
    <source>
        <dbReference type="ARBA" id="ARBA00023157"/>
    </source>
</evidence>
<proteinExistence type="inferred from homology"/>
<gene>
    <name evidence="8" type="ORF">TCM_018924</name>
</gene>
<keyword evidence="9" id="KW-1185">Reference proteome</keyword>
<dbReference type="Gramene" id="EOY03756">
    <property type="protein sequence ID" value="EOY03756"/>
    <property type="gene ID" value="TCM_018924"/>
</dbReference>
<evidence type="ECO:0000256" key="4">
    <source>
        <dbReference type="ARBA" id="ARBA00022702"/>
    </source>
</evidence>
<evidence type="ECO:0000256" key="7">
    <source>
        <dbReference type="SAM" id="SignalP"/>
    </source>
</evidence>
<dbReference type="PANTHER" id="PTHR39112">
    <property type="entry name" value="PROTEIN RALF-LIKE 27-RELATED"/>
    <property type="match status" value="1"/>
</dbReference>
<protein>
    <submittedName>
        <fullName evidence="8">Uncharacterized protein</fullName>
    </submittedName>
</protein>
<dbReference type="GO" id="GO:0005179">
    <property type="term" value="F:hormone activity"/>
    <property type="evidence" value="ECO:0007669"/>
    <property type="project" value="UniProtKB-KW"/>
</dbReference>
<dbReference type="InterPro" id="IPR008801">
    <property type="entry name" value="RALF"/>
</dbReference>
<evidence type="ECO:0000256" key="1">
    <source>
        <dbReference type="ARBA" id="ARBA00004613"/>
    </source>
</evidence>
<sequence>MRSFPLFSLASLLFFLLSTTLSRAAAPESKIYTTRYEETIAEYIEGEEEEVFLGGTRISQRHLAGPPSRHISYRSLENPPICNANIYGNCIQPIGQNYRPCTVYNRCKRGL</sequence>
<evidence type="ECO:0000256" key="2">
    <source>
        <dbReference type="ARBA" id="ARBA00009178"/>
    </source>
</evidence>
<keyword evidence="3" id="KW-0964">Secreted</keyword>
<evidence type="ECO:0000256" key="5">
    <source>
        <dbReference type="ARBA" id="ARBA00022729"/>
    </source>
</evidence>
<evidence type="ECO:0000256" key="3">
    <source>
        <dbReference type="ARBA" id="ARBA00022525"/>
    </source>
</evidence>
<dbReference type="PANTHER" id="PTHR39112:SF1">
    <property type="entry name" value="PROTEIN RALF-LIKE 27"/>
    <property type="match status" value="1"/>
</dbReference>
<feature type="signal peptide" evidence="7">
    <location>
        <begin position="1"/>
        <end position="24"/>
    </location>
</feature>
<keyword evidence="5 7" id="KW-0732">Signal</keyword>
<reference evidence="8 9" key="1">
    <citation type="journal article" date="2013" name="Genome Biol.">
        <title>The genome sequence of the most widely cultivated cacao type and its use to identify candidate genes regulating pod color.</title>
        <authorList>
            <person name="Motamayor J.C."/>
            <person name="Mockaitis K."/>
            <person name="Schmutz J."/>
            <person name="Haiminen N."/>
            <person name="Iii D.L."/>
            <person name="Cornejo O."/>
            <person name="Findley S.D."/>
            <person name="Zheng P."/>
            <person name="Utro F."/>
            <person name="Royaert S."/>
            <person name="Saski C."/>
            <person name="Jenkins J."/>
            <person name="Podicheti R."/>
            <person name="Zhao M."/>
            <person name="Scheffler B.E."/>
            <person name="Stack J.C."/>
            <person name="Feltus F.A."/>
            <person name="Mustiga G.M."/>
            <person name="Amores F."/>
            <person name="Phillips W."/>
            <person name="Marelli J.P."/>
            <person name="May G.D."/>
            <person name="Shapiro H."/>
            <person name="Ma J."/>
            <person name="Bustamante C.D."/>
            <person name="Schnell R.J."/>
            <person name="Main D."/>
            <person name="Gilbert D."/>
            <person name="Parida L."/>
            <person name="Kuhn D.N."/>
        </authorList>
    </citation>
    <scope>NUCLEOTIDE SEQUENCE [LARGE SCALE GENOMIC DNA]</scope>
    <source>
        <strain evidence="9">cv. Matina 1-6</strain>
    </source>
</reference>
<dbReference type="OMA" id="ANIYGNC"/>
<keyword evidence="4" id="KW-0372">Hormone</keyword>
<comment type="subcellular location">
    <subcellularLocation>
        <location evidence="1">Secreted</location>
    </subcellularLocation>
</comment>
<evidence type="ECO:0000313" key="8">
    <source>
        <dbReference type="EMBL" id="EOY03756.1"/>
    </source>
</evidence>
<dbReference type="InParanoid" id="A0A061EFT7"/>
<dbReference type="HOGENOM" id="CLU_163677_0_0_1"/>
<comment type="similarity">
    <text evidence="2">Belongs to the plant rapid alkalinization factor (RALF) family.</text>
</comment>
<dbReference type="GO" id="GO:0005576">
    <property type="term" value="C:extracellular region"/>
    <property type="evidence" value="ECO:0007669"/>
    <property type="project" value="UniProtKB-SubCell"/>
</dbReference>
<accession>A0A061EFT7</accession>
<dbReference type="InterPro" id="IPR039252">
    <property type="entry name" value="RALFL27"/>
</dbReference>